<dbReference type="Gene3D" id="3.30.60.30">
    <property type="match status" value="2"/>
</dbReference>
<dbReference type="Proteomes" id="UP001291623">
    <property type="component" value="Unassembled WGS sequence"/>
</dbReference>
<feature type="signal peptide" evidence="5">
    <location>
        <begin position="1"/>
        <end position="29"/>
    </location>
</feature>
<dbReference type="PANTHER" id="PTHR33832:SF15">
    <property type="entry name" value="SERINE-TYPE ENDOPEPTIDASE INHIBITOR"/>
    <property type="match status" value="1"/>
</dbReference>
<dbReference type="GO" id="GO:0004867">
    <property type="term" value="F:serine-type endopeptidase inhibitor activity"/>
    <property type="evidence" value="ECO:0007669"/>
    <property type="project" value="UniProtKB-KW"/>
</dbReference>
<keyword evidence="7" id="KW-1185">Reference proteome</keyword>
<protein>
    <recommendedName>
        <fullName evidence="8">Proteinase inhibitor type-2 CEVI57</fullName>
    </recommendedName>
</protein>
<dbReference type="SUPFAM" id="SSF100897">
    <property type="entry name" value="Plant proteinase inhibitors"/>
    <property type="match status" value="1"/>
</dbReference>
<reference evidence="6" key="1">
    <citation type="submission" date="2023-12" db="EMBL/GenBank/DDBJ databases">
        <title>Genome assembly of Anisodus tanguticus.</title>
        <authorList>
            <person name="Wang Y.-J."/>
        </authorList>
    </citation>
    <scope>NUCLEOTIDE SEQUENCE</scope>
    <source>
        <strain evidence="6">KB-2021</strain>
        <tissue evidence="6">Leaf</tissue>
    </source>
</reference>
<dbReference type="PANTHER" id="PTHR33832">
    <property type="entry name" value="SERINE-TYPE ENDOPEPTIDASE INHIBITOR"/>
    <property type="match status" value="1"/>
</dbReference>
<dbReference type="EMBL" id="JAVYJV010000015">
    <property type="protein sequence ID" value="KAK4352773.1"/>
    <property type="molecule type" value="Genomic_DNA"/>
</dbReference>
<organism evidence="6 7">
    <name type="scientific">Anisodus tanguticus</name>
    <dbReference type="NCBI Taxonomy" id="243964"/>
    <lineage>
        <taxon>Eukaryota</taxon>
        <taxon>Viridiplantae</taxon>
        <taxon>Streptophyta</taxon>
        <taxon>Embryophyta</taxon>
        <taxon>Tracheophyta</taxon>
        <taxon>Spermatophyta</taxon>
        <taxon>Magnoliopsida</taxon>
        <taxon>eudicotyledons</taxon>
        <taxon>Gunneridae</taxon>
        <taxon>Pentapetalae</taxon>
        <taxon>asterids</taxon>
        <taxon>lamiids</taxon>
        <taxon>Solanales</taxon>
        <taxon>Solanaceae</taxon>
        <taxon>Solanoideae</taxon>
        <taxon>Hyoscyameae</taxon>
        <taxon>Anisodus</taxon>
    </lineage>
</organism>
<comment type="similarity">
    <text evidence="1">Belongs to the protease inhibitor I20 (potato type II proteinase inhibitor) family.</text>
</comment>
<evidence type="ECO:0000313" key="7">
    <source>
        <dbReference type="Proteomes" id="UP001291623"/>
    </source>
</evidence>
<evidence type="ECO:0000313" key="6">
    <source>
        <dbReference type="EMBL" id="KAK4352773.1"/>
    </source>
</evidence>
<dbReference type="InterPro" id="IPR051391">
    <property type="entry name" value="Protease_inhibitor_I20"/>
</dbReference>
<proteinExistence type="inferred from homology"/>
<evidence type="ECO:0000256" key="4">
    <source>
        <dbReference type="ARBA" id="ARBA00023157"/>
    </source>
</evidence>
<dbReference type="AlphaFoldDB" id="A0AAE1RKX7"/>
<keyword evidence="2" id="KW-0646">Protease inhibitor</keyword>
<evidence type="ECO:0000256" key="5">
    <source>
        <dbReference type="SAM" id="SignalP"/>
    </source>
</evidence>
<evidence type="ECO:0000256" key="3">
    <source>
        <dbReference type="ARBA" id="ARBA00022900"/>
    </source>
</evidence>
<name>A0AAE1RKX7_9SOLA</name>
<comment type="caution">
    <text evidence="6">The sequence shown here is derived from an EMBL/GenBank/DDBJ whole genome shotgun (WGS) entry which is preliminary data.</text>
</comment>
<gene>
    <name evidence="6" type="ORF">RND71_028291</name>
</gene>
<evidence type="ECO:0008006" key="8">
    <source>
        <dbReference type="Google" id="ProtNLM"/>
    </source>
</evidence>
<keyword evidence="5" id="KW-0732">Signal</keyword>
<sequence length="152" mass="16658">MAVHKVSFLALLLLFGIFLLVSKVEHADAKACTKECDTRIAYVFCYYSGKNQISPICTNCCAGKKGCMYFSANGTFICEGESEWGNNKVENDLEKSKPCTLNCDPRVAYMTCPSLGLAKLNQVCVNCCMAGEGCKLYGYDGSLICTEEVKSY</sequence>
<evidence type="ECO:0000256" key="2">
    <source>
        <dbReference type="ARBA" id="ARBA00022690"/>
    </source>
</evidence>
<keyword evidence="4" id="KW-1015">Disulfide bond</keyword>
<dbReference type="InterPro" id="IPR003465">
    <property type="entry name" value="Prot_inh_I20"/>
</dbReference>
<feature type="chain" id="PRO_5042296739" description="Proteinase inhibitor type-2 CEVI57" evidence="5">
    <location>
        <begin position="30"/>
        <end position="152"/>
    </location>
</feature>
<keyword evidence="3" id="KW-0722">Serine protease inhibitor</keyword>
<accession>A0AAE1RKX7</accession>
<dbReference type="Pfam" id="PF02428">
    <property type="entry name" value="Prot_inhib_II"/>
    <property type="match status" value="2"/>
</dbReference>
<evidence type="ECO:0000256" key="1">
    <source>
        <dbReference type="ARBA" id="ARBA00007766"/>
    </source>
</evidence>